<evidence type="ECO:0000313" key="3">
    <source>
        <dbReference type="Proteomes" id="UP000003085"/>
    </source>
</evidence>
<dbReference type="InterPro" id="IPR009305">
    <property type="entry name" value="Mpo1-like"/>
</dbReference>
<keyword evidence="1" id="KW-1133">Transmembrane helix</keyword>
<keyword evidence="1" id="KW-0472">Membrane</keyword>
<dbReference type="GO" id="GO:0016020">
    <property type="term" value="C:membrane"/>
    <property type="evidence" value="ECO:0007669"/>
    <property type="project" value="GOC"/>
</dbReference>
<evidence type="ECO:0000313" key="2">
    <source>
        <dbReference type="EMBL" id="EFF82875.1"/>
    </source>
</evidence>
<dbReference type="GO" id="GO:0046521">
    <property type="term" value="P:sphingoid catabolic process"/>
    <property type="evidence" value="ECO:0007669"/>
    <property type="project" value="TreeGrafter"/>
</dbReference>
<dbReference type="Pfam" id="PF06127">
    <property type="entry name" value="Mpo1-like"/>
    <property type="match status" value="1"/>
</dbReference>
<dbReference type="Proteomes" id="UP000003085">
    <property type="component" value="Unassembled WGS sequence"/>
</dbReference>
<proteinExistence type="predicted"/>
<gene>
    <name evidence="2" type="ORF">HMP0015_1645</name>
</gene>
<accession>D4XPK3</accession>
<organism evidence="2 3">
    <name type="scientific">Acinetobacter haemolyticus ATCC 19194</name>
    <dbReference type="NCBI Taxonomy" id="707232"/>
    <lineage>
        <taxon>Bacteria</taxon>
        <taxon>Pseudomonadati</taxon>
        <taxon>Pseudomonadota</taxon>
        <taxon>Gammaproteobacteria</taxon>
        <taxon>Moraxellales</taxon>
        <taxon>Moraxellaceae</taxon>
        <taxon>Acinetobacter</taxon>
    </lineage>
</organism>
<dbReference type="AlphaFoldDB" id="D4XPK3"/>
<feature type="transmembrane region" description="Helical" evidence="1">
    <location>
        <begin position="140"/>
        <end position="159"/>
    </location>
</feature>
<dbReference type="EMBL" id="ADMT01000148">
    <property type="protein sequence ID" value="EFF82875.1"/>
    <property type="molecule type" value="Genomic_DNA"/>
</dbReference>
<feature type="transmembrane region" description="Helical" evidence="1">
    <location>
        <begin position="52"/>
        <end position="80"/>
    </location>
</feature>
<dbReference type="PANTHER" id="PTHR28026:SF9">
    <property type="entry name" value="2-HYDROXY-PALMITIC ACID DIOXYGENASE MPO1"/>
    <property type="match status" value="1"/>
</dbReference>
<comment type="caution">
    <text evidence="2">The sequence shown here is derived from an EMBL/GenBank/DDBJ whole genome shotgun (WGS) entry which is preliminary data.</text>
</comment>
<feature type="transmembrane region" description="Helical" evidence="1">
    <location>
        <begin position="87"/>
        <end position="120"/>
    </location>
</feature>
<sequence>MTLKLFFGILKKLKKYYCKESTVKSIDEWFEEYSDSHQNQTNKKIHWVCVPAILFSIIGILAHFSTLLTALLLVLTLVFYARLDIVLAVAMAALLAVMAWLIIILPVGVGFYIGIFVIAWIGQFYGHKVEGKKPSFFKDLQFLLIGPVWCMDAYLAKVLPKWKSRQKLAITS</sequence>
<protein>
    <recommendedName>
        <fullName evidence="4">PRS2 protein</fullName>
    </recommendedName>
</protein>
<dbReference type="PANTHER" id="PTHR28026">
    <property type="entry name" value="DUF962 DOMAIN PROTEIN (AFU_ORTHOLOGUE AFUA_8G05310)"/>
    <property type="match status" value="1"/>
</dbReference>
<evidence type="ECO:0000256" key="1">
    <source>
        <dbReference type="SAM" id="Phobius"/>
    </source>
</evidence>
<dbReference type="HOGENOM" id="CLU_081702_2_1_6"/>
<reference evidence="3" key="1">
    <citation type="submission" date="2010-03" db="EMBL/GenBank/DDBJ databases">
        <title>Complete sequence of Mobiluncus curtisii ATCC 43063.</title>
        <authorList>
            <person name="Muzny D."/>
            <person name="Qin X."/>
            <person name="Deng J."/>
            <person name="Jiang H."/>
            <person name="Liu Y."/>
            <person name="Qu J."/>
            <person name="Song X.-Z."/>
            <person name="Zhang L."/>
            <person name="Thornton R."/>
            <person name="Coyle M."/>
            <person name="Francisco L."/>
            <person name="Jackson L."/>
            <person name="Javaid M."/>
            <person name="Korchina V."/>
            <person name="Kovar C."/>
            <person name="Mata R."/>
            <person name="Mathew T."/>
            <person name="Ngo R."/>
            <person name="Nguyen L."/>
            <person name="Nguyen N."/>
            <person name="Okwuonu G."/>
            <person name="Ongeri F."/>
            <person name="Pham C."/>
            <person name="Simmons D."/>
            <person name="Wilczek-Boney K."/>
            <person name="Hale W."/>
            <person name="Jakkamsetti A."/>
            <person name="Pham P."/>
            <person name="Ruth R."/>
            <person name="San Lucas F."/>
            <person name="Warren J."/>
            <person name="Zhang J."/>
            <person name="Zhao Z."/>
            <person name="Zhou C."/>
            <person name="Zhu D."/>
            <person name="Lee S."/>
            <person name="Bess C."/>
            <person name="Blankenburg K."/>
            <person name="Forbes L."/>
            <person name="Fu Q."/>
            <person name="Gubbala S."/>
            <person name="Hirani K."/>
            <person name="Jayaseelan J.C."/>
            <person name="Lara F."/>
            <person name="Munidasa M."/>
            <person name="Palculict T."/>
            <person name="Patil S."/>
            <person name="Pu L.-L."/>
            <person name="Saada N."/>
            <person name="Tang L."/>
            <person name="Weissenberger G."/>
            <person name="Zhu Y."/>
            <person name="Hemphill L."/>
            <person name="Shang Y."/>
            <person name="Youmans B."/>
            <person name="Ayvaz T."/>
            <person name="Ross M."/>
            <person name="Santibanez J."/>
            <person name="Aqrawi P."/>
            <person name="Gross S."/>
            <person name="Joshi V."/>
            <person name="Fowler G."/>
            <person name="Nazareth L."/>
            <person name="Reid J."/>
            <person name="Worley K."/>
            <person name="Petrosino J."/>
            <person name="Highlander S."/>
            <person name="Gibbs R."/>
            <person name="Gibbs R."/>
        </authorList>
    </citation>
    <scope>NUCLEOTIDE SEQUENCE [LARGE SCALE GENOMIC DNA]</scope>
    <source>
        <strain evidence="3">ATCC 19194</strain>
    </source>
</reference>
<evidence type="ECO:0008006" key="4">
    <source>
        <dbReference type="Google" id="ProtNLM"/>
    </source>
</evidence>
<keyword evidence="1" id="KW-0812">Transmembrane</keyword>
<name>D4XPK3_ACIHA</name>